<reference evidence="1 2" key="1">
    <citation type="submission" date="2024-01" db="EMBL/GenBank/DDBJ databases">
        <title>Genome assemblies of Stephania.</title>
        <authorList>
            <person name="Yang L."/>
        </authorList>
    </citation>
    <scope>NUCLEOTIDE SEQUENCE [LARGE SCALE GENOMIC DNA]</scope>
    <source>
        <strain evidence="1">YNDBR</strain>
        <tissue evidence="1">Leaf</tissue>
    </source>
</reference>
<proteinExistence type="predicted"/>
<comment type="caution">
    <text evidence="1">The sequence shown here is derived from an EMBL/GenBank/DDBJ whole genome shotgun (WGS) entry which is preliminary data.</text>
</comment>
<evidence type="ECO:0000313" key="2">
    <source>
        <dbReference type="Proteomes" id="UP001420932"/>
    </source>
</evidence>
<dbReference type="Proteomes" id="UP001420932">
    <property type="component" value="Unassembled WGS sequence"/>
</dbReference>
<organism evidence="1 2">
    <name type="scientific">Stephania yunnanensis</name>
    <dbReference type="NCBI Taxonomy" id="152371"/>
    <lineage>
        <taxon>Eukaryota</taxon>
        <taxon>Viridiplantae</taxon>
        <taxon>Streptophyta</taxon>
        <taxon>Embryophyta</taxon>
        <taxon>Tracheophyta</taxon>
        <taxon>Spermatophyta</taxon>
        <taxon>Magnoliopsida</taxon>
        <taxon>Ranunculales</taxon>
        <taxon>Menispermaceae</taxon>
        <taxon>Menispermoideae</taxon>
        <taxon>Cissampelideae</taxon>
        <taxon>Stephania</taxon>
    </lineage>
</organism>
<dbReference type="AlphaFoldDB" id="A0AAP0KEM6"/>
<keyword evidence="2" id="KW-1185">Reference proteome</keyword>
<gene>
    <name evidence="1" type="ORF">Syun_009507</name>
</gene>
<sequence length="49" mass="5543">MVRYTILNKPNLTFGFLNHISNIDSLKIDFDLLKCVLVACIESGHDSSF</sequence>
<evidence type="ECO:0000313" key="1">
    <source>
        <dbReference type="EMBL" id="KAK9151198.1"/>
    </source>
</evidence>
<protein>
    <submittedName>
        <fullName evidence="1">Uncharacterized protein</fullName>
    </submittedName>
</protein>
<name>A0AAP0KEM6_9MAGN</name>
<accession>A0AAP0KEM6</accession>
<dbReference type="EMBL" id="JBBNAF010000004">
    <property type="protein sequence ID" value="KAK9151198.1"/>
    <property type="molecule type" value="Genomic_DNA"/>
</dbReference>